<evidence type="ECO:0000256" key="1">
    <source>
        <dbReference type="SAM" id="MobiDB-lite"/>
    </source>
</evidence>
<dbReference type="RefSeq" id="WP_070954052.1">
    <property type="nucleotide sequence ID" value="NZ_CP015208.1"/>
</dbReference>
<dbReference type="KEGG" id="rpla:A4Z71_00480"/>
<evidence type="ECO:0000313" key="3">
    <source>
        <dbReference type="Proteomes" id="UP000243784"/>
    </source>
</evidence>
<protein>
    <submittedName>
        <fullName evidence="2">Uncharacterized protein</fullName>
    </submittedName>
</protein>
<dbReference type="AlphaFoldDB" id="A0A1D9DXK5"/>
<sequence length="67" mass="7272">MGWLFDYMKAWVFDAKPDAPTPKNEKKPAASPPQGKMSEGDIHSGPGGYEGGSYSDGYVADYRNGEN</sequence>
<dbReference type="Proteomes" id="UP000243784">
    <property type="component" value="Chromosome"/>
</dbReference>
<gene>
    <name evidence="2" type="ORF">A4Z71_00480</name>
</gene>
<accession>A0A1D9DXK5</accession>
<dbReference type="EMBL" id="CP015208">
    <property type="protein sequence ID" value="AOY55534.1"/>
    <property type="molecule type" value="Genomic_DNA"/>
</dbReference>
<dbReference type="STRING" id="535712.A4Z71_00480"/>
<evidence type="ECO:0000313" key="2">
    <source>
        <dbReference type="EMBL" id="AOY55534.1"/>
    </source>
</evidence>
<proteinExistence type="predicted"/>
<reference evidence="2 3" key="1">
    <citation type="journal article" date="2016" name="Biochim. Biophys. Acta">
        <title>Photochemical characterization of actinorhodopsin and its functional existence in the natural host.</title>
        <authorList>
            <person name="Nakamura S."/>
            <person name="Kikukawa T."/>
            <person name="Tamogami J."/>
            <person name="Kamiya M."/>
            <person name="Aizawa T."/>
            <person name="Hahn M.W."/>
            <person name="Ihara K."/>
            <person name="Kamo N."/>
            <person name="Demura M."/>
        </authorList>
    </citation>
    <scope>NUCLEOTIDE SEQUENCE [LARGE SCALE GENOMIC DNA]</scope>
    <source>
        <strain evidence="2 3">MWH-Dar1</strain>
    </source>
</reference>
<keyword evidence="3" id="KW-1185">Reference proteome</keyword>
<name>A0A1D9DXK5_9MICO</name>
<feature type="region of interest" description="Disordered" evidence="1">
    <location>
        <begin position="15"/>
        <end position="67"/>
    </location>
</feature>
<organism evidence="2 3">
    <name type="scientific">Candidatus Rhodoluna planktonica</name>
    <dbReference type="NCBI Taxonomy" id="535712"/>
    <lineage>
        <taxon>Bacteria</taxon>
        <taxon>Bacillati</taxon>
        <taxon>Actinomycetota</taxon>
        <taxon>Actinomycetes</taxon>
        <taxon>Micrococcales</taxon>
        <taxon>Microbacteriaceae</taxon>
        <taxon>Luna cluster</taxon>
        <taxon>Luna-1 subcluster</taxon>
        <taxon>Rhodoluna</taxon>
    </lineage>
</organism>